<evidence type="ECO:0000313" key="4">
    <source>
        <dbReference type="Proteomes" id="UP001500506"/>
    </source>
</evidence>
<dbReference type="Proteomes" id="UP001500506">
    <property type="component" value="Unassembled WGS sequence"/>
</dbReference>
<keyword evidence="3" id="KW-0255">Endonuclease</keyword>
<keyword evidence="4" id="KW-1185">Reference proteome</keyword>
<dbReference type="RefSeq" id="WP_232499046.1">
    <property type="nucleotide sequence ID" value="NZ_BAAANH010000003.1"/>
</dbReference>
<dbReference type="EMBL" id="BAAANH010000003">
    <property type="protein sequence ID" value="GAA1757258.1"/>
    <property type="molecule type" value="Genomic_DNA"/>
</dbReference>
<comment type="caution">
    <text evidence="3">The sequence shown here is derived from an EMBL/GenBank/DDBJ whole genome shotgun (WGS) entry which is preliminary data.</text>
</comment>
<protein>
    <submittedName>
        <fullName evidence="3">HNH endonuclease signature motif containing protein</fullName>
    </submittedName>
</protein>
<reference evidence="4" key="1">
    <citation type="journal article" date="2019" name="Int. J. Syst. Evol. Microbiol.">
        <title>The Global Catalogue of Microorganisms (GCM) 10K type strain sequencing project: providing services to taxonomists for standard genome sequencing and annotation.</title>
        <authorList>
            <consortium name="The Broad Institute Genomics Platform"/>
            <consortium name="The Broad Institute Genome Sequencing Center for Infectious Disease"/>
            <person name="Wu L."/>
            <person name="Ma J."/>
        </authorList>
    </citation>
    <scope>NUCLEOTIDE SEQUENCE [LARGE SCALE GENOMIC DNA]</scope>
    <source>
        <strain evidence="4">JCM 14319</strain>
    </source>
</reference>
<feature type="domain" description="HNH nuclease" evidence="2">
    <location>
        <begin position="387"/>
        <end position="440"/>
    </location>
</feature>
<evidence type="ECO:0000256" key="1">
    <source>
        <dbReference type="SAM" id="MobiDB-lite"/>
    </source>
</evidence>
<sequence>MSSAPAALHELQGACVEAFESWAGALLRASTDAEGDVSAMSDDGLVRVTEALARLGRRVEALQARCAVGVAERSRRTDPSDDLARRQGFSSPERLIAQATGGRYSDAARLVAVGEATSRRASFSGESLPARHPHIAAALQSGILCVAAADLIRRFLDGVAPRAARDELEAAEQLLVDRAPVVGVDGLPPLVKQLAAHLDPDGVKPREDELRAKRALAIWEDSAGMINLRGALDPANGAPLKLAIETLVGAELRRARDAKRPFGAPVDECDDGAGSGSGSGSAVHDPLFGEERTITQMNADALADIARLSLSSAEAPAALRSAVVVTRIDAEAFGSGRGHATIDGIDQPVSVGTAYEIAASSGIAPMLMQSCGEVLDLGRAARLFSRAQKIALVERDGGCAWPGCRRPPSHTQAHHIAWWKRDRGESNLDNGIMLCSHHHHRVHDDGWGIVIRERRSWFIPPPHLDPHQRPRPGNVAPRHLVALHLGDRVPERVDSATRISA</sequence>
<dbReference type="Pfam" id="PF02720">
    <property type="entry name" value="DUF222"/>
    <property type="match status" value="1"/>
</dbReference>
<keyword evidence="3" id="KW-0540">Nuclease</keyword>
<keyword evidence="3" id="KW-0378">Hydrolase</keyword>
<feature type="region of interest" description="Disordered" evidence="1">
    <location>
        <begin position="262"/>
        <end position="282"/>
    </location>
</feature>
<accession>A0ABN2KIL2</accession>
<dbReference type="GO" id="GO:0004519">
    <property type="term" value="F:endonuclease activity"/>
    <property type="evidence" value="ECO:0007669"/>
    <property type="project" value="UniProtKB-KW"/>
</dbReference>
<evidence type="ECO:0000259" key="2">
    <source>
        <dbReference type="SMART" id="SM00507"/>
    </source>
</evidence>
<proteinExistence type="predicted"/>
<organism evidence="3 4">
    <name type="scientific">Agromyces humatus</name>
    <dbReference type="NCBI Taxonomy" id="279573"/>
    <lineage>
        <taxon>Bacteria</taxon>
        <taxon>Bacillati</taxon>
        <taxon>Actinomycetota</taxon>
        <taxon>Actinomycetes</taxon>
        <taxon>Micrococcales</taxon>
        <taxon>Microbacteriaceae</taxon>
        <taxon>Agromyces</taxon>
    </lineage>
</organism>
<name>A0ABN2KIL2_9MICO</name>
<gene>
    <name evidence="3" type="ORF">GCM10009747_14760</name>
</gene>
<evidence type="ECO:0000313" key="3">
    <source>
        <dbReference type="EMBL" id="GAA1757258.1"/>
    </source>
</evidence>
<dbReference type="CDD" id="cd00085">
    <property type="entry name" value="HNHc"/>
    <property type="match status" value="1"/>
</dbReference>
<dbReference type="InterPro" id="IPR003870">
    <property type="entry name" value="DUF222"/>
</dbReference>
<dbReference type="InterPro" id="IPR003615">
    <property type="entry name" value="HNH_nuc"/>
</dbReference>
<dbReference type="SMART" id="SM00507">
    <property type="entry name" value="HNHc"/>
    <property type="match status" value="1"/>
</dbReference>